<dbReference type="Pfam" id="PF00300">
    <property type="entry name" value="His_Phos_1"/>
    <property type="match status" value="1"/>
</dbReference>
<evidence type="ECO:0000256" key="1">
    <source>
        <dbReference type="NCBIfam" id="TIGR03162"/>
    </source>
</evidence>
<sequence length="185" mass="21147">MEIYLIRHTTPNVAKGVCYGQANIDVTETFHQEASQIKPHLPLGIQQVHCSPLQRCRKLAEALFPQVAVQFHDGLKEMNFGDWELKKWDEIPNDETQLWMADFVNVCVPNGENYVQLYERSVQLFHQFIQPAPVAIVTHGGVIRSLLSYLSNTPLKDSFSAFSLPYGCVVKITKDNNQYTYKIFS</sequence>
<organism evidence="2 3">
    <name type="scientific">Pinibacter aurantiacus</name>
    <dbReference type="NCBI Taxonomy" id="2851599"/>
    <lineage>
        <taxon>Bacteria</taxon>
        <taxon>Pseudomonadati</taxon>
        <taxon>Bacteroidota</taxon>
        <taxon>Chitinophagia</taxon>
        <taxon>Chitinophagales</taxon>
        <taxon>Chitinophagaceae</taxon>
        <taxon>Pinibacter</taxon>
    </lineage>
</organism>
<dbReference type="CDD" id="cd07067">
    <property type="entry name" value="HP_PGM_like"/>
    <property type="match status" value="1"/>
</dbReference>
<dbReference type="EMBL" id="JAHSPG010000011">
    <property type="protein sequence ID" value="MBV4358230.1"/>
    <property type="molecule type" value="Genomic_DNA"/>
</dbReference>
<proteinExistence type="predicted"/>
<dbReference type="NCBIfam" id="TIGR03162">
    <property type="entry name" value="ribazole_cobC"/>
    <property type="match status" value="1"/>
</dbReference>
<dbReference type="GO" id="GO:0005737">
    <property type="term" value="C:cytoplasm"/>
    <property type="evidence" value="ECO:0007669"/>
    <property type="project" value="TreeGrafter"/>
</dbReference>
<dbReference type="Proteomes" id="UP000812270">
    <property type="component" value="Unassembled WGS sequence"/>
</dbReference>
<keyword evidence="3" id="KW-1185">Reference proteome</keyword>
<dbReference type="InterPro" id="IPR013078">
    <property type="entry name" value="His_Pase_superF_clade-1"/>
</dbReference>
<dbReference type="PANTHER" id="PTHR48100:SF59">
    <property type="entry name" value="ADENOSYLCOBALAMIN_ALPHA-RIBAZOLE PHOSPHATASE"/>
    <property type="match status" value="1"/>
</dbReference>
<reference evidence="2" key="1">
    <citation type="submission" date="2021-06" db="EMBL/GenBank/DDBJ databases">
        <authorList>
            <person name="Huq M.A."/>
        </authorList>
    </citation>
    <scope>NUCLEOTIDE SEQUENCE</scope>
    <source>
        <strain evidence="2">MAH-26</strain>
    </source>
</reference>
<name>A0A9E2W381_9BACT</name>
<evidence type="ECO:0000313" key="2">
    <source>
        <dbReference type="EMBL" id="MBV4358230.1"/>
    </source>
</evidence>
<protein>
    <recommendedName>
        <fullName evidence="1">Alpha-ribazole phosphatase</fullName>
        <ecNumber evidence="1">3.1.3.73</ecNumber>
    </recommendedName>
</protein>
<dbReference type="SMART" id="SM00855">
    <property type="entry name" value="PGAM"/>
    <property type="match status" value="1"/>
</dbReference>
<dbReference type="GO" id="GO:0009236">
    <property type="term" value="P:cobalamin biosynthetic process"/>
    <property type="evidence" value="ECO:0007669"/>
    <property type="project" value="UniProtKB-UniRule"/>
</dbReference>
<evidence type="ECO:0000313" key="3">
    <source>
        <dbReference type="Proteomes" id="UP000812270"/>
    </source>
</evidence>
<dbReference type="GO" id="GO:0043755">
    <property type="term" value="F:alpha-ribazole phosphatase activity"/>
    <property type="evidence" value="ECO:0007669"/>
    <property type="project" value="UniProtKB-UniRule"/>
</dbReference>
<dbReference type="EC" id="3.1.3.73" evidence="1"/>
<dbReference type="AlphaFoldDB" id="A0A9E2W381"/>
<gene>
    <name evidence="2" type="primary">cobC</name>
    <name evidence="2" type="ORF">KTO63_13780</name>
</gene>
<dbReference type="InterPro" id="IPR050275">
    <property type="entry name" value="PGM_Phosphatase"/>
</dbReference>
<dbReference type="PANTHER" id="PTHR48100">
    <property type="entry name" value="BROAD-SPECIFICITY PHOSPHATASE YOR283W-RELATED"/>
    <property type="match status" value="1"/>
</dbReference>
<accession>A0A9E2W381</accession>
<comment type="caution">
    <text evidence="2">The sequence shown here is derived from an EMBL/GenBank/DDBJ whole genome shotgun (WGS) entry which is preliminary data.</text>
</comment>
<dbReference type="RefSeq" id="WP_217791909.1">
    <property type="nucleotide sequence ID" value="NZ_JAHSPG010000011.1"/>
</dbReference>
<dbReference type="InterPro" id="IPR017578">
    <property type="entry name" value="Ribazole_CobC"/>
</dbReference>